<keyword evidence="3 11" id="KW-0812">Transmembrane</keyword>
<dbReference type="PRINTS" id="PR00237">
    <property type="entry name" value="GPCRRHODOPSN"/>
</dbReference>
<sequence>MDAAGDMEATSLPFSPTTDWLEDGNETVVNQFQQPDWQVALWAIAYSLIILVSITGNVTVIWIILAHRRMRTVTNYFIVNLAFSDVSMATFNTLFNFVYALHNDWYFGLGYCRFQNFFPITAMFSSIYSMAAIAVDRYMAIIHPLKPRLSSTSTKVVIALIWIVAILLAFPQCYYSVTIFYYPRTVCMVDWPDDYGGTHQLSYQFAVILLIYLLPLLVMLVTYSIVGQSLWGGHIPGEATDHYHGQITAKRKEDRMELQHTNTFRVTMTRSHRKDSTNTHTSIRTNNTFDANVAVNTEVHTEREACVQLKKQIPTKAYGVDDTRAERRPNIATSPAAKLVEHNL</sequence>
<feature type="transmembrane region" description="Helical" evidence="12">
    <location>
        <begin position="202"/>
        <end position="226"/>
    </location>
</feature>
<comment type="caution">
    <text evidence="14">The sequence shown here is derived from an EMBL/GenBank/DDBJ whole genome shotgun (WGS) entry which is preliminary data.</text>
</comment>
<dbReference type="AlphaFoldDB" id="A0A4Z2GGV2"/>
<keyword evidence="2" id="KW-1003">Cell membrane</keyword>
<evidence type="ECO:0000256" key="4">
    <source>
        <dbReference type="ARBA" id="ARBA00022989"/>
    </source>
</evidence>
<keyword evidence="9 11" id="KW-0807">Transducer</keyword>
<dbReference type="OrthoDB" id="5981855at2759"/>
<keyword evidence="7" id="KW-0449">Lipoprotein</keyword>
<dbReference type="InterPro" id="IPR001681">
    <property type="entry name" value="Neurokn_rcpt"/>
</dbReference>
<evidence type="ECO:0000256" key="5">
    <source>
        <dbReference type="ARBA" id="ARBA00023040"/>
    </source>
</evidence>
<evidence type="ECO:0000259" key="13">
    <source>
        <dbReference type="PROSITE" id="PS50262"/>
    </source>
</evidence>
<evidence type="ECO:0000256" key="8">
    <source>
        <dbReference type="ARBA" id="ARBA00023170"/>
    </source>
</evidence>
<keyword evidence="5 11" id="KW-0297">G-protein coupled receptor</keyword>
<proteinExistence type="inferred from homology"/>
<evidence type="ECO:0000256" key="9">
    <source>
        <dbReference type="ARBA" id="ARBA00023224"/>
    </source>
</evidence>
<keyword evidence="7" id="KW-0564">Palmitate</keyword>
<dbReference type="GO" id="GO:0097225">
    <property type="term" value="C:sperm midpiece"/>
    <property type="evidence" value="ECO:0007669"/>
    <property type="project" value="TreeGrafter"/>
</dbReference>
<evidence type="ECO:0000256" key="2">
    <source>
        <dbReference type="ARBA" id="ARBA00022475"/>
    </source>
</evidence>
<evidence type="ECO:0000256" key="6">
    <source>
        <dbReference type="ARBA" id="ARBA00023136"/>
    </source>
</evidence>
<keyword evidence="15" id="KW-1185">Reference proteome</keyword>
<dbReference type="PANTHER" id="PTHR46925:SF3">
    <property type="entry name" value="SUBSTANCE-K RECEPTOR"/>
    <property type="match status" value="1"/>
</dbReference>
<evidence type="ECO:0000256" key="11">
    <source>
        <dbReference type="RuleBase" id="RU000688"/>
    </source>
</evidence>
<feature type="transmembrane region" description="Helical" evidence="12">
    <location>
        <begin position="156"/>
        <end position="182"/>
    </location>
</feature>
<accession>A0A4Z2GGV2</accession>
<comment type="similarity">
    <text evidence="11">Belongs to the G-protein coupled receptor 1 family.</text>
</comment>
<reference evidence="14 15" key="1">
    <citation type="submission" date="2019-03" db="EMBL/GenBank/DDBJ databases">
        <title>First draft genome of Liparis tanakae, snailfish: a comprehensive survey of snailfish specific genes.</title>
        <authorList>
            <person name="Kim W."/>
            <person name="Song I."/>
            <person name="Jeong J.-H."/>
            <person name="Kim D."/>
            <person name="Kim S."/>
            <person name="Ryu S."/>
            <person name="Song J.Y."/>
            <person name="Lee S.K."/>
        </authorList>
    </citation>
    <scope>NUCLEOTIDE SEQUENCE [LARGE SCALE GENOMIC DNA]</scope>
    <source>
        <tissue evidence="14">Muscle</tissue>
    </source>
</reference>
<comment type="subcellular location">
    <subcellularLocation>
        <location evidence="1">Cell membrane</location>
        <topology evidence="1">Multi-pass membrane protein</topology>
    </subcellularLocation>
</comment>
<dbReference type="GO" id="GO:0016497">
    <property type="term" value="F:substance K receptor activity"/>
    <property type="evidence" value="ECO:0007669"/>
    <property type="project" value="TreeGrafter"/>
</dbReference>
<dbReference type="Pfam" id="PF00001">
    <property type="entry name" value="7tm_1"/>
    <property type="match status" value="1"/>
</dbReference>
<dbReference type="Gene3D" id="1.20.1070.10">
    <property type="entry name" value="Rhodopsin 7-helix transmembrane proteins"/>
    <property type="match status" value="1"/>
</dbReference>
<dbReference type="InterPro" id="IPR017452">
    <property type="entry name" value="GPCR_Rhodpsn_7TM"/>
</dbReference>
<dbReference type="EMBL" id="SRLO01000540">
    <property type="protein sequence ID" value="TNN52649.1"/>
    <property type="molecule type" value="Genomic_DNA"/>
</dbReference>
<dbReference type="GO" id="GO:1902093">
    <property type="term" value="P:positive regulation of flagellated sperm motility"/>
    <property type="evidence" value="ECO:0007669"/>
    <property type="project" value="TreeGrafter"/>
</dbReference>
<keyword evidence="8 11" id="KW-0675">Receptor</keyword>
<dbReference type="GO" id="GO:0005886">
    <property type="term" value="C:plasma membrane"/>
    <property type="evidence" value="ECO:0007669"/>
    <property type="project" value="UniProtKB-SubCell"/>
</dbReference>
<protein>
    <submittedName>
        <fullName evidence="14">Neuromedin-K receptor</fullName>
    </submittedName>
</protein>
<dbReference type="SUPFAM" id="SSF81321">
    <property type="entry name" value="Family A G protein-coupled receptor-like"/>
    <property type="match status" value="1"/>
</dbReference>
<keyword evidence="6 12" id="KW-0472">Membrane</keyword>
<evidence type="ECO:0000256" key="1">
    <source>
        <dbReference type="ARBA" id="ARBA00004651"/>
    </source>
</evidence>
<dbReference type="PROSITE" id="PS50262">
    <property type="entry name" value="G_PROTEIN_RECEP_F1_2"/>
    <property type="match status" value="1"/>
</dbReference>
<keyword evidence="10" id="KW-1015">Disulfide bond</keyword>
<evidence type="ECO:0000256" key="3">
    <source>
        <dbReference type="ARBA" id="ARBA00022692"/>
    </source>
</evidence>
<feature type="transmembrane region" description="Helical" evidence="12">
    <location>
        <begin position="117"/>
        <end position="135"/>
    </location>
</feature>
<gene>
    <name evidence="14" type="primary">TACR3_0</name>
    <name evidence="14" type="ORF">EYF80_037159</name>
</gene>
<name>A0A4Z2GGV2_9TELE</name>
<keyword evidence="4 12" id="KW-1133">Transmembrane helix</keyword>
<feature type="transmembrane region" description="Helical" evidence="12">
    <location>
        <begin position="39"/>
        <end position="65"/>
    </location>
</feature>
<evidence type="ECO:0000256" key="7">
    <source>
        <dbReference type="ARBA" id="ARBA00023139"/>
    </source>
</evidence>
<dbReference type="PANTHER" id="PTHR46925">
    <property type="entry name" value="G-PROTEIN COUPLED RECEPTOR TKR-1-RELATED"/>
    <property type="match status" value="1"/>
</dbReference>
<evidence type="ECO:0000313" key="15">
    <source>
        <dbReference type="Proteomes" id="UP000314294"/>
    </source>
</evidence>
<dbReference type="PRINTS" id="PR00244">
    <property type="entry name" value="NEUROKININR"/>
</dbReference>
<feature type="transmembrane region" description="Helical" evidence="12">
    <location>
        <begin position="77"/>
        <end position="97"/>
    </location>
</feature>
<dbReference type="PROSITE" id="PS00237">
    <property type="entry name" value="G_PROTEIN_RECEP_F1_1"/>
    <property type="match status" value="1"/>
</dbReference>
<feature type="domain" description="G-protein coupled receptors family 1 profile" evidence="13">
    <location>
        <begin position="56"/>
        <end position="230"/>
    </location>
</feature>
<organism evidence="14 15">
    <name type="scientific">Liparis tanakae</name>
    <name type="common">Tanaka's snailfish</name>
    <dbReference type="NCBI Taxonomy" id="230148"/>
    <lineage>
        <taxon>Eukaryota</taxon>
        <taxon>Metazoa</taxon>
        <taxon>Chordata</taxon>
        <taxon>Craniata</taxon>
        <taxon>Vertebrata</taxon>
        <taxon>Euteleostomi</taxon>
        <taxon>Actinopterygii</taxon>
        <taxon>Neopterygii</taxon>
        <taxon>Teleostei</taxon>
        <taxon>Neoteleostei</taxon>
        <taxon>Acanthomorphata</taxon>
        <taxon>Eupercaria</taxon>
        <taxon>Perciformes</taxon>
        <taxon>Cottioidei</taxon>
        <taxon>Cottales</taxon>
        <taxon>Liparidae</taxon>
        <taxon>Liparis</taxon>
    </lineage>
</organism>
<dbReference type="InterPro" id="IPR000276">
    <property type="entry name" value="GPCR_Rhodpsn"/>
</dbReference>
<dbReference type="Proteomes" id="UP000314294">
    <property type="component" value="Unassembled WGS sequence"/>
</dbReference>
<evidence type="ECO:0000256" key="12">
    <source>
        <dbReference type="SAM" id="Phobius"/>
    </source>
</evidence>
<evidence type="ECO:0000313" key="14">
    <source>
        <dbReference type="EMBL" id="TNN52649.1"/>
    </source>
</evidence>
<feature type="disulfide bond" evidence="10">
    <location>
        <begin position="112"/>
        <end position="187"/>
    </location>
</feature>
<evidence type="ECO:0000256" key="10">
    <source>
        <dbReference type="PIRSR" id="PIRSR601681-50"/>
    </source>
</evidence>